<dbReference type="Proteomes" id="UP000550787">
    <property type="component" value="Unassembled WGS sequence"/>
</dbReference>
<dbReference type="RefSeq" id="WP_183115312.1">
    <property type="nucleotide sequence ID" value="NZ_JABEQG010000002.1"/>
</dbReference>
<protein>
    <submittedName>
        <fullName evidence="1">DUF488 domain-containing protein</fullName>
    </submittedName>
</protein>
<dbReference type="AlphaFoldDB" id="A0A7W4FC27"/>
<accession>A0A7W4FC27</accession>
<evidence type="ECO:0000313" key="2">
    <source>
        <dbReference type="Proteomes" id="UP000550787"/>
    </source>
</evidence>
<dbReference type="PANTHER" id="PTHR36849">
    <property type="entry name" value="CYTOPLASMIC PROTEIN-RELATED"/>
    <property type="match status" value="1"/>
</dbReference>
<comment type="caution">
    <text evidence="1">The sequence shown here is derived from an EMBL/GenBank/DDBJ whole genome shotgun (WGS) entry which is preliminary data.</text>
</comment>
<sequence>MTRPAIRVRRIYDPPEPAEGARVLVDRLWPRGMSKARAALTLWLKDIAPSTELRLWFGHDPERWTEFQRRYRAELKANPAAVEQVERLGRQGPVTLLYAAHDPDHNEAVVLADYLRRLDEDAPASR</sequence>
<dbReference type="PANTHER" id="PTHR36849:SF1">
    <property type="entry name" value="CYTOPLASMIC PROTEIN"/>
    <property type="match status" value="1"/>
</dbReference>
<name>A0A7W4FC27_GLUDI</name>
<reference evidence="1 2" key="1">
    <citation type="submission" date="2020-04" db="EMBL/GenBank/DDBJ databases">
        <title>Description of novel Gluconacetobacter.</title>
        <authorList>
            <person name="Sombolestani A."/>
        </authorList>
    </citation>
    <scope>NUCLEOTIDE SEQUENCE [LARGE SCALE GENOMIC DNA]</scope>
    <source>
        <strain evidence="1 2">LMG 7603</strain>
    </source>
</reference>
<dbReference type="Pfam" id="PF22752">
    <property type="entry name" value="DUF488-N3i"/>
    <property type="match status" value="1"/>
</dbReference>
<gene>
    <name evidence="1" type="ORF">HLH33_01540</name>
</gene>
<dbReference type="InterPro" id="IPR052552">
    <property type="entry name" value="YeaO-like"/>
</dbReference>
<evidence type="ECO:0000313" key="1">
    <source>
        <dbReference type="EMBL" id="MBB2155003.1"/>
    </source>
</evidence>
<proteinExistence type="predicted"/>
<dbReference type="EMBL" id="JABEQG010000002">
    <property type="protein sequence ID" value="MBB2155003.1"/>
    <property type="molecule type" value="Genomic_DNA"/>
</dbReference>
<organism evidence="1 2">
    <name type="scientific">Gluconacetobacter diazotrophicus</name>
    <name type="common">Acetobacter diazotrophicus</name>
    <dbReference type="NCBI Taxonomy" id="33996"/>
    <lineage>
        <taxon>Bacteria</taxon>
        <taxon>Pseudomonadati</taxon>
        <taxon>Pseudomonadota</taxon>
        <taxon>Alphaproteobacteria</taxon>
        <taxon>Acetobacterales</taxon>
        <taxon>Acetobacteraceae</taxon>
        <taxon>Gluconacetobacter</taxon>
    </lineage>
</organism>